<dbReference type="GO" id="GO:0016787">
    <property type="term" value="F:hydrolase activity"/>
    <property type="evidence" value="ECO:0007669"/>
    <property type="project" value="UniProtKB-KW"/>
</dbReference>
<feature type="non-terminal residue" evidence="2">
    <location>
        <position position="1"/>
    </location>
</feature>
<dbReference type="Proteomes" id="UP001597083">
    <property type="component" value="Unassembled WGS sequence"/>
</dbReference>
<dbReference type="SUPFAM" id="SSF48208">
    <property type="entry name" value="Six-hairpin glycosidases"/>
    <property type="match status" value="1"/>
</dbReference>
<organism evidence="2 3">
    <name type="scientific">Actinomadura adrarensis</name>
    <dbReference type="NCBI Taxonomy" id="1819600"/>
    <lineage>
        <taxon>Bacteria</taxon>
        <taxon>Bacillati</taxon>
        <taxon>Actinomycetota</taxon>
        <taxon>Actinomycetes</taxon>
        <taxon>Streptosporangiales</taxon>
        <taxon>Thermomonosporaceae</taxon>
        <taxon>Actinomadura</taxon>
    </lineage>
</organism>
<dbReference type="Gene3D" id="1.50.10.10">
    <property type="match status" value="1"/>
</dbReference>
<evidence type="ECO:0000259" key="1">
    <source>
        <dbReference type="Pfam" id="PF03632"/>
    </source>
</evidence>
<reference evidence="3" key="1">
    <citation type="journal article" date="2019" name="Int. J. Syst. Evol. Microbiol.">
        <title>The Global Catalogue of Microorganisms (GCM) 10K type strain sequencing project: providing services to taxonomists for standard genome sequencing and annotation.</title>
        <authorList>
            <consortium name="The Broad Institute Genomics Platform"/>
            <consortium name="The Broad Institute Genome Sequencing Center for Infectious Disease"/>
            <person name="Wu L."/>
            <person name="Ma J."/>
        </authorList>
    </citation>
    <scope>NUCLEOTIDE SEQUENCE [LARGE SCALE GENOMIC DNA]</scope>
    <source>
        <strain evidence="3">JCM 31696</strain>
    </source>
</reference>
<dbReference type="InterPro" id="IPR012341">
    <property type="entry name" value="6hp_glycosidase-like_sf"/>
</dbReference>
<comment type="caution">
    <text evidence="2">The sequence shown here is derived from an EMBL/GenBank/DDBJ whole genome shotgun (WGS) entry which is preliminary data.</text>
</comment>
<dbReference type="InterPro" id="IPR005195">
    <property type="entry name" value="Glyco_hydro_65_M"/>
</dbReference>
<accession>A0ABW3CCG6</accession>
<sequence>MRHPDLAERLGVSTDEAASWRNAAAAMIVPYDERLGVHPQSEGFTNHAKWDFASTKPDHYPLLLNYPYFDLYRKQVVKQSDLVLAMHLCGEAFTPEQKRRNFEYYEALTVRDSSLSAQSQAVMAAEVGHLDLAHDYLGETALMDLHDLARNTKDGLHIASMAGAWSGLV</sequence>
<evidence type="ECO:0000313" key="2">
    <source>
        <dbReference type="EMBL" id="MFD0851358.1"/>
    </source>
</evidence>
<keyword evidence="2" id="KW-0378">Hydrolase</keyword>
<proteinExistence type="predicted"/>
<dbReference type="Pfam" id="PF03632">
    <property type="entry name" value="Glyco_hydro_65m"/>
    <property type="match status" value="1"/>
</dbReference>
<name>A0ABW3CCG6_9ACTN</name>
<dbReference type="InterPro" id="IPR008928">
    <property type="entry name" value="6-hairpin_glycosidase_sf"/>
</dbReference>
<feature type="domain" description="Glycoside hydrolase family 65 central catalytic" evidence="1">
    <location>
        <begin position="3"/>
        <end position="165"/>
    </location>
</feature>
<evidence type="ECO:0000313" key="3">
    <source>
        <dbReference type="Proteomes" id="UP001597083"/>
    </source>
</evidence>
<protein>
    <submittedName>
        <fullName evidence="2">Family 65 glycosyl hydrolase</fullName>
    </submittedName>
</protein>
<dbReference type="PANTHER" id="PTHR11051">
    <property type="entry name" value="GLYCOSYL HYDROLASE-RELATED"/>
    <property type="match status" value="1"/>
</dbReference>
<gene>
    <name evidence="2" type="ORF">ACFQ07_03970</name>
</gene>
<dbReference type="EMBL" id="JBHTIR010000394">
    <property type="protein sequence ID" value="MFD0851358.1"/>
    <property type="molecule type" value="Genomic_DNA"/>
</dbReference>
<keyword evidence="3" id="KW-1185">Reference proteome</keyword>
<feature type="non-terminal residue" evidence="2">
    <location>
        <position position="169"/>
    </location>
</feature>
<dbReference type="PANTHER" id="PTHR11051:SF13">
    <property type="entry name" value="GLYCOSYL TRANSFERASE"/>
    <property type="match status" value="1"/>
</dbReference>